<comment type="caution">
    <text evidence="1">The sequence shown here is derived from an EMBL/GenBank/DDBJ whole genome shotgun (WGS) entry which is preliminary data.</text>
</comment>
<keyword evidence="2" id="KW-1185">Reference proteome</keyword>
<proteinExistence type="predicted"/>
<evidence type="ECO:0000313" key="2">
    <source>
        <dbReference type="Proteomes" id="UP000029665"/>
    </source>
</evidence>
<dbReference type="OrthoDB" id="3175502at2759"/>
<dbReference type="HOGENOM" id="CLU_2414384_0_0_1"/>
<accession>A0A060SKT5</accession>
<dbReference type="Proteomes" id="UP000029665">
    <property type="component" value="Unassembled WGS sequence"/>
</dbReference>
<reference evidence="1" key="1">
    <citation type="submission" date="2014-01" db="EMBL/GenBank/DDBJ databases">
        <title>The genome of the white-rot fungus Pycnoporus cinnabarinus: a basidiomycete model with a versatile arsenal for lignocellulosic biomass breakdown.</title>
        <authorList>
            <person name="Levasseur A."/>
            <person name="Lomascolo A."/>
            <person name="Ruiz-Duenas F.J."/>
            <person name="Uzan E."/>
            <person name="Piumi F."/>
            <person name="Kues U."/>
            <person name="Ram A.F.J."/>
            <person name="Murat C."/>
            <person name="Haon M."/>
            <person name="Benoit I."/>
            <person name="Arfi Y."/>
            <person name="Chevret D."/>
            <person name="Drula E."/>
            <person name="Kwon M.J."/>
            <person name="Gouret P."/>
            <person name="Lesage-Meessen L."/>
            <person name="Lombard V."/>
            <person name="Mariette J."/>
            <person name="Noirot C."/>
            <person name="Park J."/>
            <person name="Patyshakuliyeva A."/>
            <person name="Wieneger R.A.B."/>
            <person name="Wosten H.A.B."/>
            <person name="Martin F."/>
            <person name="Coutinho P.M."/>
            <person name="de Vries R."/>
            <person name="Martinez A.T."/>
            <person name="Klopp C."/>
            <person name="Pontarotti P."/>
            <person name="Henrissat B."/>
            <person name="Record E."/>
        </authorList>
    </citation>
    <scope>NUCLEOTIDE SEQUENCE [LARGE SCALE GENOMIC DNA]</scope>
    <source>
        <strain evidence="1">BRFM137</strain>
    </source>
</reference>
<gene>
    <name evidence="1" type="ORF">BN946_scf185007.g112</name>
</gene>
<organism evidence="1 2">
    <name type="scientific">Pycnoporus cinnabarinus</name>
    <name type="common">Cinnabar-red polypore</name>
    <name type="synonym">Trametes cinnabarina</name>
    <dbReference type="NCBI Taxonomy" id="5643"/>
    <lineage>
        <taxon>Eukaryota</taxon>
        <taxon>Fungi</taxon>
        <taxon>Dikarya</taxon>
        <taxon>Basidiomycota</taxon>
        <taxon>Agaricomycotina</taxon>
        <taxon>Agaricomycetes</taxon>
        <taxon>Polyporales</taxon>
        <taxon>Polyporaceae</taxon>
        <taxon>Trametes</taxon>
    </lineage>
</organism>
<evidence type="ECO:0000313" key="1">
    <source>
        <dbReference type="EMBL" id="CDO73058.1"/>
    </source>
</evidence>
<dbReference type="EMBL" id="CCBP010000119">
    <property type="protein sequence ID" value="CDO73058.1"/>
    <property type="molecule type" value="Genomic_DNA"/>
</dbReference>
<dbReference type="AlphaFoldDB" id="A0A060SKT5"/>
<sequence>MGKRDDFSVGHEEQLHWAIAAVISVKNQFEIEVHGWQIIDRIYSDGRPKQLHKTFKCLGGVNIGQIEGKDIEKLNQLIHNYAQPKPKFEGWN</sequence>
<name>A0A060SKT5_PYCCI</name>
<protein>
    <submittedName>
        <fullName evidence="1">Uncharacterized protein</fullName>
    </submittedName>
</protein>